<proteinExistence type="predicted"/>
<sequence length="207" mass="24446">MIGKVFQIFREKGGLLKALDLWEWYENLDPKYQKRVKKYYSIKVIKNLNFPYKAKHFDSGEVGKPLYTKRTFLASIAQTALLEGDYETAEWLYNEAIKMEGTPLEEHFILNDLVLLAQKLKDFDKMKVYCEKDIELFPEYKDALAERSGGQLPQINAFEVYVYLLEREGKVKEALELVERIKEEGITYPYYDEVSKRLTEKLKDERS</sequence>
<dbReference type="OrthoDB" id="12984at2"/>
<dbReference type="SUPFAM" id="SSF48452">
    <property type="entry name" value="TPR-like"/>
    <property type="match status" value="1"/>
</dbReference>
<dbReference type="Proteomes" id="UP000267841">
    <property type="component" value="Unassembled WGS sequence"/>
</dbReference>
<evidence type="ECO:0008006" key="3">
    <source>
        <dbReference type="Google" id="ProtNLM"/>
    </source>
</evidence>
<evidence type="ECO:0000313" key="2">
    <source>
        <dbReference type="Proteomes" id="UP000267841"/>
    </source>
</evidence>
<organism evidence="1 2">
    <name type="scientific">Hydrogenivirga caldilitoris</name>
    <dbReference type="NCBI Taxonomy" id="246264"/>
    <lineage>
        <taxon>Bacteria</taxon>
        <taxon>Pseudomonadati</taxon>
        <taxon>Aquificota</taxon>
        <taxon>Aquificia</taxon>
        <taxon>Aquificales</taxon>
        <taxon>Aquificaceae</taxon>
        <taxon>Hydrogenivirga</taxon>
    </lineage>
</organism>
<dbReference type="EMBL" id="RCCJ01000001">
    <property type="protein sequence ID" value="RLJ71585.1"/>
    <property type="molecule type" value="Genomic_DNA"/>
</dbReference>
<gene>
    <name evidence="1" type="ORF">BCF55_1891</name>
</gene>
<evidence type="ECO:0000313" key="1">
    <source>
        <dbReference type="EMBL" id="RLJ71585.1"/>
    </source>
</evidence>
<accession>A0A497XRG0</accession>
<dbReference type="AlphaFoldDB" id="A0A497XRG0"/>
<dbReference type="InterPro" id="IPR011990">
    <property type="entry name" value="TPR-like_helical_dom_sf"/>
</dbReference>
<reference evidence="1 2" key="1">
    <citation type="submission" date="2018-10" db="EMBL/GenBank/DDBJ databases">
        <title>Genomic Encyclopedia of Archaeal and Bacterial Type Strains, Phase II (KMG-II): from individual species to whole genera.</title>
        <authorList>
            <person name="Goeker M."/>
        </authorList>
    </citation>
    <scope>NUCLEOTIDE SEQUENCE [LARGE SCALE GENOMIC DNA]</scope>
    <source>
        <strain evidence="1 2">DSM 16510</strain>
    </source>
</reference>
<keyword evidence="2" id="KW-1185">Reference proteome</keyword>
<comment type="caution">
    <text evidence="1">The sequence shown here is derived from an EMBL/GenBank/DDBJ whole genome shotgun (WGS) entry which is preliminary data.</text>
</comment>
<dbReference type="RefSeq" id="WP_121013060.1">
    <property type="nucleotide sequence ID" value="NZ_RCCJ01000001.1"/>
</dbReference>
<name>A0A497XRG0_9AQUI</name>
<dbReference type="Gene3D" id="1.25.40.10">
    <property type="entry name" value="Tetratricopeptide repeat domain"/>
    <property type="match status" value="1"/>
</dbReference>
<protein>
    <recommendedName>
        <fullName evidence="3">Tetratricopeptide repeat protein</fullName>
    </recommendedName>
</protein>